<sequence>MGMRLRLEPSDEYMHPLEEATNFNESMYFNFYDHKENLGGFLRLGNRANEGYAEMTTCLYLPDGRVAFTYHRPEIANNDAFSAGGMNFEVIEPFEALKTSYHGKICVLERPLEMADPRTAFTQNPWVDCSVELDYRKLSPMLGGEPVNEDGTPITEKAEQGFARGHYEQHVGGKGTVRVGDEEWIVDGVGLRDHSWGPRFWQSPFWYRWLTGNFGDDAGFVLSITASRDGGRKIFGVWFADGAYEVLTDIKIETEWTDGDHYHQKIHASARSTNGVHEIEGTVKSLIPLRNRRTSPEGEQLVTRISEGMTEWRSDGRVGSGLSEYLDQIIDGVPVGIAG</sequence>
<dbReference type="SUPFAM" id="SSF159245">
    <property type="entry name" value="AttH-like"/>
    <property type="match status" value="1"/>
</dbReference>
<protein>
    <submittedName>
        <fullName evidence="2">Unannotated protein</fullName>
    </submittedName>
</protein>
<feature type="domain" description="DUF7064" evidence="1">
    <location>
        <begin position="201"/>
        <end position="328"/>
    </location>
</feature>
<proteinExistence type="predicted"/>
<name>A0A6J7GCS8_9ZZZZ</name>
<evidence type="ECO:0000259" key="1">
    <source>
        <dbReference type="Pfam" id="PF23212"/>
    </source>
</evidence>
<accession>A0A6J7GCS8</accession>
<dbReference type="Pfam" id="PF23212">
    <property type="entry name" value="DUF7064"/>
    <property type="match status" value="1"/>
</dbReference>
<dbReference type="AlphaFoldDB" id="A0A6J7GCS8"/>
<gene>
    <name evidence="2" type="ORF">UFOPK3605_00580</name>
</gene>
<evidence type="ECO:0000313" key="2">
    <source>
        <dbReference type="EMBL" id="CAB4902805.1"/>
    </source>
</evidence>
<reference evidence="2" key="1">
    <citation type="submission" date="2020-05" db="EMBL/GenBank/DDBJ databases">
        <authorList>
            <person name="Chiriac C."/>
            <person name="Salcher M."/>
            <person name="Ghai R."/>
            <person name="Kavagutti S V."/>
        </authorList>
    </citation>
    <scope>NUCLEOTIDE SEQUENCE</scope>
</reference>
<dbReference type="EMBL" id="CAFBMM010000019">
    <property type="protein sequence ID" value="CAB4902805.1"/>
    <property type="molecule type" value="Genomic_DNA"/>
</dbReference>
<organism evidence="2">
    <name type="scientific">freshwater metagenome</name>
    <dbReference type="NCBI Taxonomy" id="449393"/>
    <lineage>
        <taxon>unclassified sequences</taxon>
        <taxon>metagenomes</taxon>
        <taxon>ecological metagenomes</taxon>
    </lineage>
</organism>
<dbReference type="InterPro" id="IPR055492">
    <property type="entry name" value="DUF7064"/>
</dbReference>